<sequence length="97" mass="10960">MRGGGGGSYARCLWGHPVTRMGPRDGRRQPQQAQGWAGMPLLPPSLQSWEADAADTSKQIRTPHVHEVIMHVAERNSFMEEVKLERERQQKVICVQI</sequence>
<proteinExistence type="predicted"/>
<evidence type="ECO:0000256" key="1">
    <source>
        <dbReference type="SAM" id="MobiDB-lite"/>
    </source>
</evidence>
<dbReference type="EMBL" id="CAJGYO010000003">
    <property type="protein sequence ID" value="CAD6220295.1"/>
    <property type="molecule type" value="Genomic_DNA"/>
</dbReference>
<feature type="region of interest" description="Disordered" evidence="1">
    <location>
        <begin position="1"/>
        <end position="41"/>
    </location>
</feature>
<evidence type="ECO:0000313" key="2">
    <source>
        <dbReference type="EMBL" id="CAD6220295.1"/>
    </source>
</evidence>
<reference evidence="2" key="1">
    <citation type="submission" date="2020-10" db="EMBL/GenBank/DDBJ databases">
        <authorList>
            <person name="Han B."/>
            <person name="Lu T."/>
            <person name="Zhao Q."/>
            <person name="Huang X."/>
            <person name="Zhao Y."/>
        </authorList>
    </citation>
    <scope>NUCLEOTIDE SEQUENCE</scope>
</reference>
<dbReference type="AlphaFoldDB" id="A0A811ND59"/>
<name>A0A811ND59_9POAL</name>
<dbReference type="Proteomes" id="UP000604825">
    <property type="component" value="Unassembled WGS sequence"/>
</dbReference>
<accession>A0A811ND59</accession>
<keyword evidence="3" id="KW-1185">Reference proteome</keyword>
<gene>
    <name evidence="2" type="ORF">NCGR_LOCUS13831</name>
</gene>
<evidence type="ECO:0000313" key="3">
    <source>
        <dbReference type="Proteomes" id="UP000604825"/>
    </source>
</evidence>
<protein>
    <submittedName>
        <fullName evidence="2">Uncharacterized protein</fullName>
    </submittedName>
</protein>
<comment type="caution">
    <text evidence="2">The sequence shown here is derived from an EMBL/GenBank/DDBJ whole genome shotgun (WGS) entry which is preliminary data.</text>
</comment>
<organism evidence="2 3">
    <name type="scientific">Miscanthus lutarioriparius</name>
    <dbReference type="NCBI Taxonomy" id="422564"/>
    <lineage>
        <taxon>Eukaryota</taxon>
        <taxon>Viridiplantae</taxon>
        <taxon>Streptophyta</taxon>
        <taxon>Embryophyta</taxon>
        <taxon>Tracheophyta</taxon>
        <taxon>Spermatophyta</taxon>
        <taxon>Magnoliopsida</taxon>
        <taxon>Liliopsida</taxon>
        <taxon>Poales</taxon>
        <taxon>Poaceae</taxon>
        <taxon>PACMAD clade</taxon>
        <taxon>Panicoideae</taxon>
        <taxon>Andropogonodae</taxon>
        <taxon>Andropogoneae</taxon>
        <taxon>Saccharinae</taxon>
        <taxon>Miscanthus</taxon>
    </lineage>
</organism>